<dbReference type="InterPro" id="IPR036389">
    <property type="entry name" value="RNase_III_sf"/>
</dbReference>
<dbReference type="Gramene" id="C.cajan_02458.t">
    <property type="protein sequence ID" value="C.cajan_02458.t.cds1"/>
    <property type="gene ID" value="C.cajan_02458"/>
</dbReference>
<gene>
    <name evidence="2" type="ORF">KK1_002520</name>
</gene>
<organism evidence="2 3">
    <name type="scientific">Cajanus cajan</name>
    <name type="common">Pigeon pea</name>
    <name type="synonym">Cajanus indicus</name>
    <dbReference type="NCBI Taxonomy" id="3821"/>
    <lineage>
        <taxon>Eukaryota</taxon>
        <taxon>Viridiplantae</taxon>
        <taxon>Streptophyta</taxon>
        <taxon>Embryophyta</taxon>
        <taxon>Tracheophyta</taxon>
        <taxon>Spermatophyta</taxon>
        <taxon>Magnoliopsida</taxon>
        <taxon>eudicotyledons</taxon>
        <taxon>Gunneridae</taxon>
        <taxon>Pentapetalae</taxon>
        <taxon>rosids</taxon>
        <taxon>fabids</taxon>
        <taxon>Fabales</taxon>
        <taxon>Fabaceae</taxon>
        <taxon>Papilionoideae</taxon>
        <taxon>50 kb inversion clade</taxon>
        <taxon>NPAAA clade</taxon>
        <taxon>indigoferoid/millettioid clade</taxon>
        <taxon>Phaseoleae</taxon>
        <taxon>Cajanus</taxon>
    </lineage>
</organism>
<reference evidence="2 3" key="1">
    <citation type="journal article" date="2012" name="Nat. Biotechnol.">
        <title>Draft genome sequence of pigeonpea (Cajanus cajan), an orphan legume crop of resource-poor farmers.</title>
        <authorList>
            <person name="Varshney R.K."/>
            <person name="Chen W."/>
            <person name="Li Y."/>
            <person name="Bharti A.K."/>
            <person name="Saxena R.K."/>
            <person name="Schlueter J.A."/>
            <person name="Donoghue M.T."/>
            <person name="Azam S."/>
            <person name="Fan G."/>
            <person name="Whaley A.M."/>
            <person name="Farmer A.D."/>
            <person name="Sheridan J."/>
            <person name="Iwata A."/>
            <person name="Tuteja R."/>
            <person name="Penmetsa R.V."/>
            <person name="Wu W."/>
            <person name="Upadhyaya H.D."/>
            <person name="Yang S.P."/>
            <person name="Shah T."/>
            <person name="Saxena K.B."/>
            <person name="Michael T."/>
            <person name="McCombie W.R."/>
            <person name="Yang B."/>
            <person name="Zhang G."/>
            <person name="Yang H."/>
            <person name="Wang J."/>
            <person name="Spillane C."/>
            <person name="Cook D.R."/>
            <person name="May G.D."/>
            <person name="Xu X."/>
            <person name="Jackson S.A."/>
        </authorList>
    </citation>
    <scope>NUCLEOTIDE SEQUENCE [LARGE SCALE GENOMIC DNA]</scope>
    <source>
        <strain evidence="3">cv. Asha</strain>
    </source>
</reference>
<dbReference type="GO" id="GO:0004525">
    <property type="term" value="F:ribonuclease III activity"/>
    <property type="evidence" value="ECO:0007669"/>
    <property type="project" value="InterPro"/>
</dbReference>
<evidence type="ECO:0000313" key="2">
    <source>
        <dbReference type="EMBL" id="KYP56283.1"/>
    </source>
</evidence>
<feature type="domain" description="RNase III" evidence="1">
    <location>
        <begin position="1"/>
        <end position="99"/>
    </location>
</feature>
<proteinExistence type="predicted"/>
<dbReference type="STRING" id="3821.A0A151SNC4"/>
<evidence type="ECO:0000313" key="3">
    <source>
        <dbReference type="Proteomes" id="UP000075243"/>
    </source>
</evidence>
<dbReference type="AlphaFoldDB" id="A0A151SNC4"/>
<dbReference type="OMA" id="CTAFRAI"/>
<dbReference type="Proteomes" id="UP000075243">
    <property type="component" value="Chromosome 11"/>
</dbReference>
<protein>
    <recommendedName>
        <fullName evidence="1">RNase III domain-containing protein</fullName>
    </recommendedName>
</protein>
<dbReference type="Pfam" id="PF14622">
    <property type="entry name" value="Ribonucleas_3_3"/>
    <property type="match status" value="1"/>
</dbReference>
<keyword evidence="3" id="KW-1185">Reference proteome</keyword>
<sequence>MTHASFSEENNKAFAILGATVIQTSVSFHMLSKDVDVSPKELNRRLSQITNVESSCAVDGMRLGLHKVVRVSPKTNSSAPAVVCTAFRAIFAAIAIDAGKSDDAGNVFWSLHGADLGLSLPV</sequence>
<dbReference type="Gene3D" id="1.10.1520.10">
    <property type="entry name" value="Ribonuclease III domain"/>
    <property type="match status" value="1"/>
</dbReference>
<accession>A0A151SNC4</accession>
<evidence type="ECO:0000259" key="1">
    <source>
        <dbReference type="PROSITE" id="PS50142"/>
    </source>
</evidence>
<dbReference type="SMART" id="SM00535">
    <property type="entry name" value="RIBOc"/>
    <property type="match status" value="1"/>
</dbReference>
<name>A0A151SNC4_CAJCA</name>
<dbReference type="GO" id="GO:0006396">
    <property type="term" value="P:RNA processing"/>
    <property type="evidence" value="ECO:0007669"/>
    <property type="project" value="InterPro"/>
</dbReference>
<dbReference type="PROSITE" id="PS50142">
    <property type="entry name" value="RNASE_3_2"/>
    <property type="match status" value="1"/>
</dbReference>
<dbReference type="SUPFAM" id="SSF69065">
    <property type="entry name" value="RNase III domain-like"/>
    <property type="match status" value="1"/>
</dbReference>
<dbReference type="EMBL" id="CM003613">
    <property type="protein sequence ID" value="KYP56283.1"/>
    <property type="molecule type" value="Genomic_DNA"/>
</dbReference>
<dbReference type="InterPro" id="IPR000999">
    <property type="entry name" value="RNase_III_dom"/>
</dbReference>